<dbReference type="Pfam" id="PF03404">
    <property type="entry name" value="Mo-co_dimer"/>
    <property type="match status" value="1"/>
</dbReference>
<name>A0AAW1ME02_POPJA</name>
<dbReference type="SMART" id="SM01117">
    <property type="entry name" value="Cyt-b5"/>
    <property type="match status" value="1"/>
</dbReference>
<keyword evidence="9" id="KW-0479">Metal-binding</keyword>
<evidence type="ECO:0000256" key="11">
    <source>
        <dbReference type="ARBA" id="ARBA00023004"/>
    </source>
</evidence>
<dbReference type="GO" id="GO:0043546">
    <property type="term" value="F:molybdopterin cofactor binding"/>
    <property type="evidence" value="ECO:0007669"/>
    <property type="project" value="TreeGrafter"/>
</dbReference>
<dbReference type="Gene3D" id="3.10.120.10">
    <property type="entry name" value="Cytochrome b5-like heme/steroid binding domain"/>
    <property type="match status" value="1"/>
</dbReference>
<dbReference type="EC" id="1.8.3.1" evidence="6"/>
<evidence type="ECO:0000256" key="1">
    <source>
        <dbReference type="ARBA" id="ARBA00001924"/>
    </source>
</evidence>
<dbReference type="InterPro" id="IPR036400">
    <property type="entry name" value="Cyt_B5-like_heme/steroid_sf"/>
</dbReference>
<dbReference type="SUPFAM" id="SSF81296">
    <property type="entry name" value="E set domains"/>
    <property type="match status" value="1"/>
</dbReference>
<comment type="cofactor">
    <cofactor evidence="1">
        <name>Mo-molybdopterin</name>
        <dbReference type="ChEBI" id="CHEBI:71302"/>
    </cofactor>
</comment>
<dbReference type="GO" id="GO:0020037">
    <property type="term" value="F:heme binding"/>
    <property type="evidence" value="ECO:0007669"/>
    <property type="project" value="InterPro"/>
</dbReference>
<dbReference type="InterPro" id="IPR000572">
    <property type="entry name" value="OxRdtase_Mopterin-bd_dom"/>
</dbReference>
<dbReference type="SUPFAM" id="SSF56524">
    <property type="entry name" value="Oxidoreductase molybdopterin-binding domain"/>
    <property type="match status" value="1"/>
</dbReference>
<comment type="caution">
    <text evidence="15">The sequence shown here is derived from an EMBL/GenBank/DDBJ whole genome shotgun (WGS) entry which is preliminary data.</text>
</comment>
<evidence type="ECO:0000256" key="6">
    <source>
        <dbReference type="ARBA" id="ARBA00012505"/>
    </source>
</evidence>
<dbReference type="FunFam" id="3.10.120.10:FF:000007">
    <property type="entry name" value="Sulfite oxidase, mitochondrial"/>
    <property type="match status" value="1"/>
</dbReference>
<dbReference type="InterPro" id="IPR001199">
    <property type="entry name" value="Cyt_B5-like_heme/steroid-bd"/>
</dbReference>
<dbReference type="InterPro" id="IPR008335">
    <property type="entry name" value="Mopterin_OxRdtase_euk"/>
</dbReference>
<dbReference type="PROSITE" id="PS00191">
    <property type="entry name" value="CYTOCHROME_B5_1"/>
    <property type="match status" value="1"/>
</dbReference>
<accession>A0AAW1ME02</accession>
<comment type="pathway">
    <text evidence="4">Sulfur metabolism.</text>
</comment>
<proteinExistence type="predicted"/>
<dbReference type="PRINTS" id="PR00407">
    <property type="entry name" value="EUMOPTERIN"/>
</dbReference>
<dbReference type="GO" id="GO:0030151">
    <property type="term" value="F:molybdenum ion binding"/>
    <property type="evidence" value="ECO:0007669"/>
    <property type="project" value="InterPro"/>
</dbReference>
<evidence type="ECO:0000256" key="13">
    <source>
        <dbReference type="ARBA" id="ARBA00070338"/>
    </source>
</evidence>
<dbReference type="Pfam" id="PF00173">
    <property type="entry name" value="Cyt-b5"/>
    <property type="match status" value="1"/>
</dbReference>
<dbReference type="GO" id="GO:0008482">
    <property type="term" value="F:sulfite oxidase activity"/>
    <property type="evidence" value="ECO:0007669"/>
    <property type="project" value="UniProtKB-EC"/>
</dbReference>
<dbReference type="InterPro" id="IPR036374">
    <property type="entry name" value="OxRdtase_Mopterin-bd_sf"/>
</dbReference>
<dbReference type="Pfam" id="PF00174">
    <property type="entry name" value="Oxidored_molyb"/>
    <property type="match status" value="1"/>
</dbReference>
<evidence type="ECO:0000256" key="8">
    <source>
        <dbReference type="ARBA" id="ARBA00022617"/>
    </source>
</evidence>
<dbReference type="FunFam" id="3.90.420.10:FF:000002">
    <property type="entry name" value="sulfite oxidase, mitochondrial"/>
    <property type="match status" value="1"/>
</dbReference>
<evidence type="ECO:0000256" key="5">
    <source>
        <dbReference type="ARBA" id="ARBA00004971"/>
    </source>
</evidence>
<evidence type="ECO:0000256" key="9">
    <source>
        <dbReference type="ARBA" id="ARBA00022723"/>
    </source>
</evidence>
<dbReference type="PANTHER" id="PTHR19372:SF7">
    <property type="entry name" value="SULFITE OXIDASE, MITOCHONDRIAL"/>
    <property type="match status" value="1"/>
</dbReference>
<sequence length="568" mass="64378">MAFITKRINILKLFENNQIKQLVCSSYMLSPSSDRSYNNNNSNNNNDKSSKYFKYIGIGAGITALIYYNYCQSRKYAALQSASQNLKKHLHEDQVGMYREDLPDYSIEDVMKHSEMNTRVWVTYKCGVYDITDFIKEHPGGDQIMMAAGSSLDPFWLLYGIHKTPQIHGILEKMRIGNVSEEVSKDALAHMTDPYALDPKRHKVLRVHTEKPFNGEPPAGLLTEQFYTPNDIFYVRNHLAVPDIDLETYELEIEIENTDKIKKLSFADILKLPKYTVSATLMCAGNRRSEMNKVKEVKGLNWGISSIGNATWTGARLVDVLKVMGVDDNTKEYSHVHFEGMDMDTTSNLYTASIPLSKAVNKDGDVLLAYEMNGQPIPRDHGFPIRVIVPGTVGARNVKWLGRILIAKDECQSHWQQKDYKGVPPSADPSHINLSKLASIQELPVISAICKPSNEEVVKVENGFITVKGYAWSGGGRKIIRVDLTTDGGKEWHVANFAHQTDHASPRHWSWTLWTARVPVAKGQKTVEIWVKAIDSSYNSQPDTIDNIWNYRGFLNNAYHRIQVNLKF</sequence>
<dbReference type="GO" id="GO:0006790">
    <property type="term" value="P:sulfur compound metabolic process"/>
    <property type="evidence" value="ECO:0007669"/>
    <property type="project" value="TreeGrafter"/>
</dbReference>
<gene>
    <name evidence="15" type="ORF">QE152_g7321</name>
</gene>
<dbReference type="AlphaFoldDB" id="A0AAW1ME02"/>
<dbReference type="Gene3D" id="2.60.40.650">
    <property type="match status" value="1"/>
</dbReference>
<organism evidence="15 16">
    <name type="scientific">Popillia japonica</name>
    <name type="common">Japanese beetle</name>
    <dbReference type="NCBI Taxonomy" id="7064"/>
    <lineage>
        <taxon>Eukaryota</taxon>
        <taxon>Metazoa</taxon>
        <taxon>Ecdysozoa</taxon>
        <taxon>Arthropoda</taxon>
        <taxon>Hexapoda</taxon>
        <taxon>Insecta</taxon>
        <taxon>Pterygota</taxon>
        <taxon>Neoptera</taxon>
        <taxon>Endopterygota</taxon>
        <taxon>Coleoptera</taxon>
        <taxon>Polyphaga</taxon>
        <taxon>Scarabaeiformia</taxon>
        <taxon>Scarabaeidae</taxon>
        <taxon>Rutelinae</taxon>
        <taxon>Popillia</taxon>
    </lineage>
</organism>
<keyword evidence="8" id="KW-0349">Heme</keyword>
<evidence type="ECO:0000313" key="15">
    <source>
        <dbReference type="EMBL" id="KAK9745016.1"/>
    </source>
</evidence>
<evidence type="ECO:0000256" key="7">
    <source>
        <dbReference type="ARBA" id="ARBA00022505"/>
    </source>
</evidence>
<keyword evidence="10" id="KW-0560">Oxidoreductase</keyword>
<dbReference type="PROSITE" id="PS50255">
    <property type="entry name" value="CYTOCHROME_B5_2"/>
    <property type="match status" value="1"/>
</dbReference>
<dbReference type="InterPro" id="IPR005066">
    <property type="entry name" value="MoCF_OxRdtse_dimer"/>
</dbReference>
<feature type="domain" description="Cytochrome b5 heme-binding" evidence="14">
    <location>
        <begin position="102"/>
        <end position="180"/>
    </location>
</feature>
<evidence type="ECO:0000256" key="12">
    <source>
        <dbReference type="ARBA" id="ARBA00023128"/>
    </source>
</evidence>
<comment type="cofactor">
    <cofactor evidence="2">
        <name>heme b</name>
        <dbReference type="ChEBI" id="CHEBI:60344"/>
    </cofactor>
</comment>
<dbReference type="PANTHER" id="PTHR19372">
    <property type="entry name" value="SULFITE REDUCTASE"/>
    <property type="match status" value="1"/>
</dbReference>
<dbReference type="EMBL" id="JASPKY010000053">
    <property type="protein sequence ID" value="KAK9745016.1"/>
    <property type="molecule type" value="Genomic_DNA"/>
</dbReference>
<keyword evidence="12" id="KW-0496">Mitochondrion</keyword>
<dbReference type="FunFam" id="2.60.40.650:FF:000002">
    <property type="entry name" value="sulfite oxidase"/>
    <property type="match status" value="1"/>
</dbReference>
<keyword evidence="7" id="KW-0500">Molybdenum</keyword>
<dbReference type="GO" id="GO:0005758">
    <property type="term" value="C:mitochondrial intermembrane space"/>
    <property type="evidence" value="ECO:0007669"/>
    <property type="project" value="UniProtKB-SubCell"/>
</dbReference>
<evidence type="ECO:0000313" key="16">
    <source>
        <dbReference type="Proteomes" id="UP001458880"/>
    </source>
</evidence>
<keyword evidence="11" id="KW-0408">Iron</keyword>
<dbReference type="Proteomes" id="UP001458880">
    <property type="component" value="Unassembled WGS sequence"/>
</dbReference>
<evidence type="ECO:0000259" key="14">
    <source>
        <dbReference type="PROSITE" id="PS50255"/>
    </source>
</evidence>
<evidence type="ECO:0000256" key="10">
    <source>
        <dbReference type="ARBA" id="ARBA00023002"/>
    </source>
</evidence>
<dbReference type="CDD" id="cd02111">
    <property type="entry name" value="eukary_SO_Moco"/>
    <property type="match status" value="1"/>
</dbReference>
<evidence type="ECO:0000256" key="4">
    <source>
        <dbReference type="ARBA" id="ARBA00004678"/>
    </source>
</evidence>
<reference evidence="15 16" key="1">
    <citation type="journal article" date="2024" name="BMC Genomics">
        <title>De novo assembly and annotation of Popillia japonica's genome with initial clues to its potential as an invasive pest.</title>
        <authorList>
            <person name="Cucini C."/>
            <person name="Boschi S."/>
            <person name="Funari R."/>
            <person name="Cardaioli E."/>
            <person name="Iannotti N."/>
            <person name="Marturano G."/>
            <person name="Paoli F."/>
            <person name="Bruttini M."/>
            <person name="Carapelli A."/>
            <person name="Frati F."/>
            <person name="Nardi F."/>
        </authorList>
    </citation>
    <scope>NUCLEOTIDE SEQUENCE [LARGE SCALE GENOMIC DNA]</scope>
    <source>
        <strain evidence="15">DMR45628</strain>
    </source>
</reference>
<dbReference type="InterPro" id="IPR018506">
    <property type="entry name" value="Cyt_B5_heme-BS"/>
</dbReference>
<dbReference type="InterPro" id="IPR014756">
    <property type="entry name" value="Ig_E-set"/>
</dbReference>
<protein>
    <recommendedName>
        <fullName evidence="13">Sulfite oxidase</fullName>
        <ecNumber evidence="6">1.8.3.1</ecNumber>
    </recommendedName>
</protein>
<comment type="subcellular location">
    <subcellularLocation>
        <location evidence="3">Mitochondrion intermembrane space</location>
    </subcellularLocation>
</comment>
<evidence type="ECO:0000256" key="2">
    <source>
        <dbReference type="ARBA" id="ARBA00001970"/>
    </source>
</evidence>
<evidence type="ECO:0000256" key="3">
    <source>
        <dbReference type="ARBA" id="ARBA00004569"/>
    </source>
</evidence>
<dbReference type="SUPFAM" id="SSF55856">
    <property type="entry name" value="Cytochrome b5-like heme/steroid binding domain"/>
    <property type="match status" value="1"/>
</dbReference>
<comment type="pathway">
    <text evidence="5">Energy metabolism; sulfur metabolism.</text>
</comment>
<keyword evidence="16" id="KW-1185">Reference proteome</keyword>
<dbReference type="Gene3D" id="3.90.420.10">
    <property type="entry name" value="Oxidoreductase, molybdopterin-binding domain"/>
    <property type="match status" value="1"/>
</dbReference>